<name>A0A131YR75_RHIAP</name>
<proteinExistence type="predicted"/>
<accession>A0A131YR75</accession>
<evidence type="ECO:0000313" key="1">
    <source>
        <dbReference type="EMBL" id="JAP81763.1"/>
    </source>
</evidence>
<protein>
    <submittedName>
        <fullName evidence="1">WD repeat and HMGbox DNA binding protein 1 family protein</fullName>
    </submittedName>
</protein>
<reference evidence="1" key="1">
    <citation type="journal article" date="2016" name="Ticks Tick Borne Dis.">
        <title>De novo assembly and annotation of the salivary gland transcriptome of Rhipicephalus appendiculatus male and female ticks during blood feeding.</title>
        <authorList>
            <person name="de Castro M.H."/>
            <person name="de Klerk D."/>
            <person name="Pienaar R."/>
            <person name="Latif A.A."/>
            <person name="Rees D.J."/>
            <person name="Mans B.J."/>
        </authorList>
    </citation>
    <scope>NUCLEOTIDE SEQUENCE</scope>
    <source>
        <tissue evidence="1">Salivary glands</tissue>
    </source>
</reference>
<organism evidence="1">
    <name type="scientific">Rhipicephalus appendiculatus</name>
    <name type="common">Brown ear tick</name>
    <dbReference type="NCBI Taxonomy" id="34631"/>
    <lineage>
        <taxon>Eukaryota</taxon>
        <taxon>Metazoa</taxon>
        <taxon>Ecdysozoa</taxon>
        <taxon>Arthropoda</taxon>
        <taxon>Chelicerata</taxon>
        <taxon>Arachnida</taxon>
        <taxon>Acari</taxon>
        <taxon>Parasitiformes</taxon>
        <taxon>Ixodida</taxon>
        <taxon>Ixodoidea</taxon>
        <taxon>Ixodidae</taxon>
        <taxon>Rhipicephalinae</taxon>
        <taxon>Rhipicephalus</taxon>
        <taxon>Rhipicephalus</taxon>
    </lineage>
</organism>
<dbReference type="AlphaFoldDB" id="A0A131YR75"/>
<dbReference type="EMBL" id="GEDV01006794">
    <property type="protein sequence ID" value="JAP81763.1"/>
    <property type="molecule type" value="Transcribed_RNA"/>
</dbReference>
<sequence>MKPSNVVSDGPYFKQLVTDELNRPNVFYSTAIDQRPLPKLRYQQLELMMRYFSFATKKVVVEHLQSFRLGLATADILLSETKKATQDLLQSNFICFCSGGSNLLEATKKKLKIQTF</sequence>